<comment type="caution">
    <text evidence="2">The sequence shown here is derived from an EMBL/GenBank/DDBJ whole genome shotgun (WGS) entry which is preliminary data.</text>
</comment>
<keyword evidence="1" id="KW-1133">Transmembrane helix</keyword>
<name>A0A9X0SPH6_BACCE</name>
<dbReference type="Proteomes" id="UP000220210">
    <property type="component" value="Unassembled WGS sequence"/>
</dbReference>
<reference evidence="3 5" key="2">
    <citation type="submission" date="2017-09" db="EMBL/GenBank/DDBJ databases">
        <title>Large-scale bioinformatics analysis of Bacillus genomes uncovers conserved roles of natural products in bacterial physiology.</title>
        <authorList>
            <consortium name="Agbiome Team Llc"/>
            <person name="Bleich R.M."/>
            <person name="Kirk G.J."/>
            <person name="Santa Maria K.C."/>
            <person name="Allen S.E."/>
            <person name="Farag S."/>
            <person name="Shank E.A."/>
            <person name="Bowers A."/>
        </authorList>
    </citation>
    <scope>NUCLEOTIDE SEQUENCE [LARGE SCALE GENOMIC DNA]</scope>
    <source>
        <strain evidence="3 5">AFS020204</strain>
    </source>
</reference>
<dbReference type="AlphaFoldDB" id="A0A9X0SPH6"/>
<organism evidence="2 4">
    <name type="scientific">Bacillus cereus</name>
    <dbReference type="NCBI Taxonomy" id="1396"/>
    <lineage>
        <taxon>Bacteria</taxon>
        <taxon>Bacillati</taxon>
        <taxon>Bacillota</taxon>
        <taxon>Bacilli</taxon>
        <taxon>Bacillales</taxon>
        <taxon>Bacillaceae</taxon>
        <taxon>Bacillus</taxon>
        <taxon>Bacillus cereus group</taxon>
    </lineage>
</organism>
<accession>A0A9X0SPH6</accession>
<evidence type="ECO:0000256" key="1">
    <source>
        <dbReference type="SAM" id="Phobius"/>
    </source>
</evidence>
<sequence>MTFKVVVCLAISIAGILLMAISEKSKTKKGFIGMIVGMALVMATALYIIHEKLNSEFKHYASIQNVIASELQIKPTEFNISNIKNNIFEVATKTATYKAYFNENEKLFKLDKLNYVESVSISGLDRYVNKKGSTEKEQIKYLIAQKLDINPAELEVNELNYSSYEVVTKTETYKAYVKEGMLFKLDKINNVEAVK</sequence>
<evidence type="ECO:0000313" key="3">
    <source>
        <dbReference type="EMBL" id="PFF45967.1"/>
    </source>
</evidence>
<gene>
    <name evidence="2" type="ORF">AT268_32755</name>
    <name evidence="3" type="ORF">CN357_21150</name>
</gene>
<keyword evidence="1" id="KW-0812">Transmembrane</keyword>
<dbReference type="EMBL" id="NTSO01000015">
    <property type="protein sequence ID" value="PFF45967.1"/>
    <property type="molecule type" value="Genomic_DNA"/>
</dbReference>
<evidence type="ECO:0000313" key="2">
    <source>
        <dbReference type="EMBL" id="KXY51259.1"/>
    </source>
</evidence>
<dbReference type="EMBL" id="LOMO01000001">
    <property type="protein sequence ID" value="KXY51259.1"/>
    <property type="molecule type" value="Genomic_DNA"/>
</dbReference>
<evidence type="ECO:0000313" key="5">
    <source>
        <dbReference type="Proteomes" id="UP000220210"/>
    </source>
</evidence>
<protein>
    <submittedName>
        <fullName evidence="2">Uncharacterized protein</fullName>
    </submittedName>
</protein>
<dbReference type="Proteomes" id="UP000075476">
    <property type="component" value="Unassembled WGS sequence"/>
</dbReference>
<proteinExistence type="predicted"/>
<feature type="transmembrane region" description="Helical" evidence="1">
    <location>
        <begin position="30"/>
        <end position="49"/>
    </location>
</feature>
<reference evidence="2 4" key="1">
    <citation type="submission" date="2015-12" db="EMBL/GenBank/DDBJ databases">
        <title>Bacillus cereus Group isolate.</title>
        <authorList>
            <person name="Kovac J."/>
        </authorList>
    </citation>
    <scope>NUCLEOTIDE SEQUENCE [LARGE SCALE GENOMIC DNA]</scope>
    <source>
        <strain evidence="2 4">FSL K6-0073</strain>
    </source>
</reference>
<dbReference type="RefSeq" id="WP_061662596.1">
    <property type="nucleotide sequence ID" value="NZ_LOMO01000001.1"/>
</dbReference>
<keyword evidence="1" id="KW-0472">Membrane</keyword>
<evidence type="ECO:0000313" key="4">
    <source>
        <dbReference type="Proteomes" id="UP000075476"/>
    </source>
</evidence>